<dbReference type="Proteomes" id="UP000186817">
    <property type="component" value="Unassembled WGS sequence"/>
</dbReference>
<protein>
    <submittedName>
        <fullName evidence="1">Uncharacterized protein</fullName>
    </submittedName>
</protein>
<evidence type="ECO:0000313" key="1">
    <source>
        <dbReference type="EMBL" id="OLP72934.1"/>
    </source>
</evidence>
<dbReference type="EMBL" id="LSRX01006890">
    <property type="protein sequence ID" value="OLP72934.1"/>
    <property type="molecule type" value="Genomic_DNA"/>
</dbReference>
<comment type="caution">
    <text evidence="1">The sequence shown here is derived from an EMBL/GenBank/DDBJ whole genome shotgun (WGS) entry which is preliminary data.</text>
</comment>
<reference evidence="1 2" key="1">
    <citation type="submission" date="2016-02" db="EMBL/GenBank/DDBJ databases">
        <title>Genome analysis of coral dinoflagellate symbionts highlights evolutionary adaptations to a symbiotic lifestyle.</title>
        <authorList>
            <person name="Aranda M."/>
            <person name="Li Y."/>
            <person name="Liew Y.J."/>
            <person name="Baumgarten S."/>
            <person name="Simakov O."/>
            <person name="Wilson M."/>
            <person name="Piel J."/>
            <person name="Ashoor H."/>
            <person name="Bougouffa S."/>
            <person name="Bajic V.B."/>
            <person name="Ryu T."/>
            <person name="Ravasi T."/>
            <person name="Bayer T."/>
            <person name="Micklem G."/>
            <person name="Kim H."/>
            <person name="Bhak J."/>
            <person name="Lajeunesse T.C."/>
            <person name="Voolstra C.R."/>
        </authorList>
    </citation>
    <scope>NUCLEOTIDE SEQUENCE [LARGE SCALE GENOMIC DNA]</scope>
    <source>
        <strain evidence="1 2">CCMP2467</strain>
    </source>
</reference>
<name>A0A1Q9BQK5_SYMMI</name>
<gene>
    <name evidence="1" type="ORF">AK812_SmicGene48016</name>
</gene>
<keyword evidence="2" id="KW-1185">Reference proteome</keyword>
<organism evidence="1 2">
    <name type="scientific">Symbiodinium microadriaticum</name>
    <name type="common">Dinoflagellate</name>
    <name type="synonym">Zooxanthella microadriatica</name>
    <dbReference type="NCBI Taxonomy" id="2951"/>
    <lineage>
        <taxon>Eukaryota</taxon>
        <taxon>Sar</taxon>
        <taxon>Alveolata</taxon>
        <taxon>Dinophyceae</taxon>
        <taxon>Suessiales</taxon>
        <taxon>Symbiodiniaceae</taxon>
        <taxon>Symbiodinium</taxon>
    </lineage>
</organism>
<proteinExistence type="predicted"/>
<dbReference type="AlphaFoldDB" id="A0A1Q9BQK5"/>
<feature type="non-terminal residue" evidence="1">
    <location>
        <position position="1"/>
    </location>
</feature>
<feature type="non-terminal residue" evidence="1">
    <location>
        <position position="56"/>
    </location>
</feature>
<sequence>SSPRIHSCPCDRYHLWPERGEESGEARVEGAPLRTPRIPQAHHRVRPLRAGRCRPE</sequence>
<accession>A0A1Q9BQK5</accession>
<evidence type="ECO:0000313" key="2">
    <source>
        <dbReference type="Proteomes" id="UP000186817"/>
    </source>
</evidence>